<evidence type="ECO:0000259" key="5">
    <source>
        <dbReference type="PROSITE" id="PS50887"/>
    </source>
</evidence>
<name>A0ABX7QXL4_9GAMM</name>
<dbReference type="Pfam" id="PF07695">
    <property type="entry name" value="7TMR-DISM_7TM"/>
    <property type="match status" value="1"/>
</dbReference>
<feature type="transmembrane region" description="Helical" evidence="4">
    <location>
        <begin position="287"/>
        <end position="308"/>
    </location>
</feature>
<feature type="transmembrane region" description="Helical" evidence="4">
    <location>
        <begin position="353"/>
        <end position="372"/>
    </location>
</feature>
<keyword evidence="4" id="KW-0812">Transmembrane</keyword>
<dbReference type="InterPro" id="IPR043128">
    <property type="entry name" value="Rev_trsase/Diguanyl_cyclase"/>
</dbReference>
<keyword evidence="3" id="KW-0175">Coiled coil</keyword>
<evidence type="ECO:0000256" key="3">
    <source>
        <dbReference type="SAM" id="Coils"/>
    </source>
</evidence>
<evidence type="ECO:0000256" key="4">
    <source>
        <dbReference type="SAM" id="Phobius"/>
    </source>
</evidence>
<feature type="transmembrane region" description="Helical" evidence="4">
    <location>
        <begin position="172"/>
        <end position="191"/>
    </location>
</feature>
<evidence type="ECO:0000313" key="7">
    <source>
        <dbReference type="Proteomes" id="UP000662770"/>
    </source>
</evidence>
<dbReference type="Gene3D" id="2.60.40.2380">
    <property type="match status" value="1"/>
</dbReference>
<protein>
    <recommendedName>
        <fullName evidence="1">diguanylate cyclase</fullName>
        <ecNumber evidence="1">2.7.7.65</ecNumber>
    </recommendedName>
</protein>
<sequence length="612" mass="68607">MLFSQFANAFEVSNGKSVDIDLTPYVLVTDQASNMSLKAVQALSSQQWQPQQDQLQLQLGAKGRWLYVKLTQAGSGKTDRFLELANPNVDQVRLYHTVNGELVQQLVLGDTLPFSKRPQAHANFLVPFEMQQGEQHEFWLALSTEGSSYLPLHLWSSTELLKREQSREIIKGFQLGILCAIGLFSLCMALITGSYTYGYYAGYVLFMALLVSCINGTGFQYLWPNYPLWQQKVLTVVIPLVVAFGALFTEKTLLLKYFSVPMLRICRALTAFCLLLAVVSFGFSQHVALIIELIVAVLICLTLAVMTVMQAISGNKLAQLYAFSSLGIIIGSLLTCFQYIGFIALPVNPQTPIMIGLTIEIVLKAIVLVIRYNDERKAKTRIQQEALEQAERIRKVREDALQMEAATNERLERMVQERTLELEFTLRELNEANQKLIEQAQVDSLTGVRNRASFEKRLQAEGRISRRQQTPLALMMLDIDHFKVINDTYGHLAGDDILKQVAFNLRENLKRPSDLVCRFGGEEFAIILPNTDAEGALVLAEMLRETIAQLEITWDNARVPLTVSIGVSAAIVASDDHIKRLLSEADKALYQAKGAGRNRVWAHQVSTDNPLS</sequence>
<proteinExistence type="predicted"/>
<feature type="domain" description="GGDEF" evidence="5">
    <location>
        <begin position="470"/>
        <end position="605"/>
    </location>
</feature>
<dbReference type="Gene3D" id="3.30.70.270">
    <property type="match status" value="1"/>
</dbReference>
<dbReference type="CDD" id="cd01949">
    <property type="entry name" value="GGDEF"/>
    <property type="match status" value="1"/>
</dbReference>
<dbReference type="InterPro" id="IPR029787">
    <property type="entry name" value="Nucleotide_cyclase"/>
</dbReference>
<feature type="transmembrane region" description="Helical" evidence="4">
    <location>
        <begin position="229"/>
        <end position="249"/>
    </location>
</feature>
<dbReference type="SMART" id="SM00267">
    <property type="entry name" value="GGDEF"/>
    <property type="match status" value="1"/>
</dbReference>
<evidence type="ECO:0000256" key="1">
    <source>
        <dbReference type="ARBA" id="ARBA00012528"/>
    </source>
</evidence>
<keyword evidence="7" id="KW-1185">Reference proteome</keyword>
<dbReference type="Pfam" id="PF00990">
    <property type="entry name" value="GGDEF"/>
    <property type="match status" value="1"/>
</dbReference>
<gene>
    <name evidence="6" type="ORF">JYB87_16880</name>
</gene>
<dbReference type="InterPro" id="IPR011623">
    <property type="entry name" value="7TMR_DISM_rcpt_extracell_dom1"/>
</dbReference>
<feature type="coiled-coil region" evidence="3">
    <location>
        <begin position="408"/>
        <end position="435"/>
    </location>
</feature>
<keyword evidence="4" id="KW-1133">Transmembrane helix</keyword>
<feature type="transmembrane region" description="Helical" evidence="4">
    <location>
        <begin position="261"/>
        <end position="281"/>
    </location>
</feature>
<dbReference type="PANTHER" id="PTHR45138">
    <property type="entry name" value="REGULATORY COMPONENTS OF SENSORY TRANSDUCTION SYSTEM"/>
    <property type="match status" value="1"/>
</dbReference>
<dbReference type="Proteomes" id="UP000662770">
    <property type="component" value="Chromosome"/>
</dbReference>
<dbReference type="SUPFAM" id="SSF55073">
    <property type="entry name" value="Nucleotide cyclase"/>
    <property type="match status" value="1"/>
</dbReference>
<dbReference type="InterPro" id="IPR011622">
    <property type="entry name" value="7TMR_DISM_rcpt_extracell_dom2"/>
</dbReference>
<dbReference type="InterPro" id="IPR000160">
    <property type="entry name" value="GGDEF_dom"/>
</dbReference>
<dbReference type="Pfam" id="PF07696">
    <property type="entry name" value="7TMR-DISMED2"/>
    <property type="match status" value="1"/>
</dbReference>
<evidence type="ECO:0000313" key="6">
    <source>
        <dbReference type="EMBL" id="QSX35563.1"/>
    </source>
</evidence>
<comment type="catalytic activity">
    <reaction evidence="2">
        <text>2 GTP = 3',3'-c-di-GMP + 2 diphosphate</text>
        <dbReference type="Rhea" id="RHEA:24898"/>
        <dbReference type="ChEBI" id="CHEBI:33019"/>
        <dbReference type="ChEBI" id="CHEBI:37565"/>
        <dbReference type="ChEBI" id="CHEBI:58805"/>
        <dbReference type="EC" id="2.7.7.65"/>
    </reaction>
</comment>
<dbReference type="InterPro" id="IPR050469">
    <property type="entry name" value="Diguanylate_Cyclase"/>
</dbReference>
<organism evidence="6 7">
    <name type="scientific">Shewanella avicenniae</name>
    <dbReference type="NCBI Taxonomy" id="2814294"/>
    <lineage>
        <taxon>Bacteria</taxon>
        <taxon>Pseudomonadati</taxon>
        <taxon>Pseudomonadota</taxon>
        <taxon>Gammaproteobacteria</taxon>
        <taxon>Alteromonadales</taxon>
        <taxon>Shewanellaceae</taxon>
        <taxon>Shewanella</taxon>
    </lineage>
</organism>
<dbReference type="NCBIfam" id="TIGR00254">
    <property type="entry name" value="GGDEF"/>
    <property type="match status" value="1"/>
</dbReference>
<dbReference type="PROSITE" id="PS50887">
    <property type="entry name" value="GGDEF"/>
    <property type="match status" value="1"/>
</dbReference>
<dbReference type="EC" id="2.7.7.65" evidence="1"/>
<accession>A0ABX7QXL4</accession>
<dbReference type="EMBL" id="CP071503">
    <property type="protein sequence ID" value="QSX35563.1"/>
    <property type="molecule type" value="Genomic_DNA"/>
</dbReference>
<keyword evidence="4" id="KW-0472">Membrane</keyword>
<evidence type="ECO:0000256" key="2">
    <source>
        <dbReference type="ARBA" id="ARBA00034247"/>
    </source>
</evidence>
<dbReference type="PANTHER" id="PTHR45138:SF9">
    <property type="entry name" value="DIGUANYLATE CYCLASE DGCM-RELATED"/>
    <property type="match status" value="1"/>
</dbReference>
<reference evidence="6 7" key="1">
    <citation type="submission" date="2021-03" db="EMBL/GenBank/DDBJ databases">
        <title>Novel species identification of genus Shewanella.</title>
        <authorList>
            <person name="Liu G."/>
            <person name="Zhang Q."/>
        </authorList>
    </citation>
    <scope>NUCLEOTIDE SEQUENCE [LARGE SCALE GENOMIC DNA]</scope>
    <source>
        <strain evidence="6 7">FJAT-51800</strain>
    </source>
</reference>
<feature type="transmembrane region" description="Helical" evidence="4">
    <location>
        <begin position="320"/>
        <end position="341"/>
    </location>
</feature>
<feature type="transmembrane region" description="Helical" evidence="4">
    <location>
        <begin position="203"/>
        <end position="223"/>
    </location>
</feature>